<sequence>MTITHPVQEENAPTASGKGILMTPECSKKKRMRELLDLLSTERKNWWRSSPNLFVSDESESELDGPTSEKKRKVLVPPTPTQKNSKLNVSGIWPHASDSDWSESEGGDPPRHPPLQ</sequence>
<name>A0A220IGH0_9VIRU</name>
<feature type="region of interest" description="Disordered" evidence="1">
    <location>
        <begin position="49"/>
        <end position="116"/>
    </location>
</feature>
<accession>A0A220IGH0</accession>
<dbReference type="GeneID" id="80535314"/>
<evidence type="ECO:0000313" key="2">
    <source>
        <dbReference type="EMBL" id="ASH99081.1"/>
    </source>
</evidence>
<evidence type="ECO:0000313" key="3">
    <source>
        <dbReference type="Proteomes" id="UP000678101"/>
    </source>
</evidence>
<dbReference type="RefSeq" id="YP_010797515.1">
    <property type="nucleotide sequence ID" value="NC_076189.1"/>
</dbReference>
<dbReference type="KEGG" id="vg:80535314"/>
<reference evidence="2 3" key="1">
    <citation type="journal article" date="2017" name="Microbiome">
        <title>Virome comparisons in wild-diseased and healthy captive giant pandas.</title>
        <authorList>
            <person name="Zhang W."/>
            <person name="Yang S."/>
            <person name="Shan T."/>
            <person name="Hou R."/>
            <person name="Liu Z."/>
            <person name="Li W."/>
            <person name="Guo L."/>
            <person name="Wang Y."/>
            <person name="Chen P."/>
            <person name="Wang X."/>
            <person name="Feng F."/>
            <person name="Wang H."/>
            <person name="Chen C."/>
            <person name="Shen Q."/>
            <person name="Zhou C."/>
            <person name="Hua X."/>
            <person name="Cui L."/>
            <person name="Deng X."/>
            <person name="Zhang Z."/>
            <person name="Qi D."/>
            <person name="Delwart E."/>
        </authorList>
    </citation>
    <scope>NUCLEOTIDE SEQUENCE [LARGE SCALE GENOMIC DNA]</scope>
    <source>
        <strain evidence="3">gpan21094</strain>
    </source>
</reference>
<keyword evidence="3" id="KW-1185">Reference proteome</keyword>
<dbReference type="EMBL" id="MF327540">
    <property type="protein sequence ID" value="ASH99081.1"/>
    <property type="molecule type" value="Genomic_DNA"/>
</dbReference>
<evidence type="ECO:0000256" key="1">
    <source>
        <dbReference type="SAM" id="MobiDB-lite"/>
    </source>
</evidence>
<protein>
    <submittedName>
        <fullName evidence="2">ORF3</fullName>
    </submittedName>
</protein>
<organism evidence="2 3">
    <name type="scientific">Giant panda anellovirus</name>
    <dbReference type="NCBI Taxonomy" id="2016460"/>
    <lineage>
        <taxon>Viruses</taxon>
        <taxon>Monodnaviria</taxon>
        <taxon>Shotokuvirae</taxon>
        <taxon>Commensaviricota</taxon>
        <taxon>Cardeaviricetes</taxon>
        <taxon>Sanitavirales</taxon>
        <taxon>Anelloviridae</taxon>
    </lineage>
</organism>
<dbReference type="Proteomes" id="UP000678101">
    <property type="component" value="Segment"/>
</dbReference>
<proteinExistence type="predicted"/>
<feature type="region of interest" description="Disordered" evidence="1">
    <location>
        <begin position="1"/>
        <end position="25"/>
    </location>
</feature>